<dbReference type="Proteomes" id="UP000184196">
    <property type="component" value="Unassembled WGS sequence"/>
</dbReference>
<evidence type="ECO:0000313" key="2">
    <source>
        <dbReference type="Proteomes" id="UP000184196"/>
    </source>
</evidence>
<dbReference type="Pfam" id="PF19891">
    <property type="entry name" value="DUF6364"/>
    <property type="match status" value="1"/>
</dbReference>
<dbReference type="AlphaFoldDB" id="A0A1M4WJ23"/>
<reference evidence="2" key="1">
    <citation type="submission" date="2016-11" db="EMBL/GenBank/DDBJ databases">
        <authorList>
            <person name="Varghese N."/>
            <person name="Submissions S."/>
        </authorList>
    </citation>
    <scope>NUCLEOTIDE SEQUENCE [LARGE SCALE GENOMIC DNA]</scope>
    <source>
        <strain evidence="2">DSM 11792</strain>
    </source>
</reference>
<evidence type="ECO:0000313" key="1">
    <source>
        <dbReference type="EMBL" id="SHE81140.1"/>
    </source>
</evidence>
<keyword evidence="2" id="KW-1185">Reference proteome</keyword>
<sequence>MEYQNVTLSLPREVLRRAKHIAIERGTSLSGLLTHLLEELTRKEDEYCRAKEYHLAMLDEFDLATKGNITWTRSDLHDR</sequence>
<accession>A0A1M4WJ23</accession>
<gene>
    <name evidence="1" type="ORF">SAMN02745218_00840</name>
</gene>
<evidence type="ECO:0008006" key="3">
    <source>
        <dbReference type="Google" id="ProtNLM"/>
    </source>
</evidence>
<dbReference type="InterPro" id="IPR045944">
    <property type="entry name" value="DUF6364"/>
</dbReference>
<dbReference type="OrthoDB" id="4733637at2"/>
<dbReference type="EMBL" id="FQUW01000009">
    <property type="protein sequence ID" value="SHE81140.1"/>
    <property type="molecule type" value="Genomic_DNA"/>
</dbReference>
<proteinExistence type="predicted"/>
<protein>
    <recommendedName>
        <fullName evidence="3">CopG family transcriptional regulator</fullName>
    </recommendedName>
</protein>
<organism evidence="1 2">
    <name type="scientific">Desulfofundulus australicus DSM 11792</name>
    <dbReference type="NCBI Taxonomy" id="1121425"/>
    <lineage>
        <taxon>Bacteria</taxon>
        <taxon>Bacillati</taxon>
        <taxon>Bacillota</taxon>
        <taxon>Clostridia</taxon>
        <taxon>Eubacteriales</taxon>
        <taxon>Peptococcaceae</taxon>
        <taxon>Desulfofundulus</taxon>
    </lineage>
</organism>
<name>A0A1M4WJ23_9FIRM</name>
<dbReference type="RefSeq" id="WP_073163431.1">
    <property type="nucleotide sequence ID" value="NZ_FQUW01000009.1"/>
</dbReference>